<dbReference type="Pfam" id="PF09492">
    <property type="entry name" value="Pec_lyase"/>
    <property type="match status" value="1"/>
</dbReference>
<reference evidence="1 2" key="1">
    <citation type="submission" date="2019-09" db="EMBL/GenBank/DDBJ databases">
        <title>Genome sequence and assembly of Adhaeribacter sp.</title>
        <authorList>
            <person name="Chhetri G."/>
        </authorList>
    </citation>
    <scope>NUCLEOTIDE SEQUENCE [LARGE SCALE GENOMIC DNA]</scope>
    <source>
        <strain evidence="1 2">DK36</strain>
    </source>
</reference>
<dbReference type="Gene3D" id="1.50.10.20">
    <property type="match status" value="1"/>
</dbReference>
<sequence length="356" mass="40208">MFKFSLVLGVIFFSSYFLQKNNSAVKALTKIVQQATKQDTTAEKMLNYQRDNGGWPQYNGNATNYQKNITDEHKALLLKDKNKPDATIDDKSTTYEINYLVKAYTETRNPAYLTAAENGIKYLLLAQYPNGGWPQSYPDTSSYHKHITYNDGAMTDALWVLAKTAAKADGYSAVDKKLAAQAKTAVNKGLKCILKTQYYQNGRLTAWGAQHHYKTLEPVAARKFELASLSSSESVAVLDFLMHIPNPNPEIKRAVVAAVAWLEKVKITGITTQKVTDATQPKGRDVKVIADPNAITWARFYELESNKPIFTGRDGIKRYALAEIENERRVGYSWYNTRPAKLLHTDYPNWVKKWGK</sequence>
<evidence type="ECO:0000313" key="1">
    <source>
        <dbReference type="EMBL" id="KAA5540782.1"/>
    </source>
</evidence>
<proteinExistence type="predicted"/>
<protein>
    <submittedName>
        <fullName evidence="1">Pectate lyase</fullName>
        <ecNumber evidence="1">4.2.2.2</ecNumber>
    </submittedName>
</protein>
<keyword evidence="1" id="KW-0456">Lyase</keyword>
<keyword evidence="2" id="KW-1185">Reference proteome</keyword>
<name>A0A5M6D3A3_9BACT</name>
<accession>A0A5M6D3A3</accession>
<dbReference type="NCBIfam" id="TIGR02474">
    <property type="entry name" value="pec_lyase"/>
    <property type="match status" value="1"/>
</dbReference>
<dbReference type="EC" id="4.2.2.2" evidence="1"/>
<dbReference type="InterPro" id="IPR012669">
    <property type="entry name" value="Pectate_lyase"/>
</dbReference>
<organism evidence="1 2">
    <name type="scientific">Adhaeribacter rhizoryzae</name>
    <dbReference type="NCBI Taxonomy" id="2607907"/>
    <lineage>
        <taxon>Bacteria</taxon>
        <taxon>Pseudomonadati</taxon>
        <taxon>Bacteroidota</taxon>
        <taxon>Cytophagia</taxon>
        <taxon>Cytophagales</taxon>
        <taxon>Hymenobacteraceae</taxon>
        <taxon>Adhaeribacter</taxon>
    </lineage>
</organism>
<evidence type="ECO:0000313" key="2">
    <source>
        <dbReference type="Proteomes" id="UP000323426"/>
    </source>
</evidence>
<dbReference type="AlphaFoldDB" id="A0A5M6D3A3"/>
<comment type="caution">
    <text evidence="1">The sequence shown here is derived from an EMBL/GenBank/DDBJ whole genome shotgun (WGS) entry which is preliminary data.</text>
</comment>
<dbReference type="SUPFAM" id="SSF81853">
    <property type="entry name" value="Family 10 polysaccharide lyase"/>
    <property type="match status" value="1"/>
</dbReference>
<dbReference type="Proteomes" id="UP000323426">
    <property type="component" value="Unassembled WGS sequence"/>
</dbReference>
<dbReference type="EMBL" id="VWSF01000025">
    <property type="protein sequence ID" value="KAA5540782.1"/>
    <property type="molecule type" value="Genomic_DNA"/>
</dbReference>
<gene>
    <name evidence="1" type="primary">pelA</name>
    <name evidence="1" type="ORF">F0145_21985</name>
</gene>
<dbReference type="GO" id="GO:0030570">
    <property type="term" value="F:pectate lyase activity"/>
    <property type="evidence" value="ECO:0007669"/>
    <property type="project" value="UniProtKB-EC"/>
</dbReference>